<name>A0A2I0VZ62_9ASPA</name>
<dbReference type="EMBL" id="KZ503053">
    <property type="protein sequence ID" value="PKU68698.1"/>
    <property type="molecule type" value="Genomic_DNA"/>
</dbReference>
<keyword evidence="2" id="KW-1185">Reference proteome</keyword>
<reference evidence="1 2" key="1">
    <citation type="journal article" date="2016" name="Sci. Rep.">
        <title>The Dendrobium catenatum Lindl. genome sequence provides insights into polysaccharide synthase, floral development and adaptive evolution.</title>
        <authorList>
            <person name="Zhang G.Q."/>
            <person name="Xu Q."/>
            <person name="Bian C."/>
            <person name="Tsai W.C."/>
            <person name="Yeh C.M."/>
            <person name="Liu K.W."/>
            <person name="Yoshida K."/>
            <person name="Zhang L.S."/>
            <person name="Chang S.B."/>
            <person name="Chen F."/>
            <person name="Shi Y."/>
            <person name="Su Y.Y."/>
            <person name="Zhang Y.Q."/>
            <person name="Chen L.J."/>
            <person name="Yin Y."/>
            <person name="Lin M."/>
            <person name="Huang H."/>
            <person name="Deng H."/>
            <person name="Wang Z.W."/>
            <person name="Zhu S.L."/>
            <person name="Zhao X."/>
            <person name="Deng C."/>
            <person name="Niu S.C."/>
            <person name="Huang J."/>
            <person name="Wang M."/>
            <person name="Liu G.H."/>
            <person name="Yang H.J."/>
            <person name="Xiao X.J."/>
            <person name="Hsiao Y.Y."/>
            <person name="Wu W.L."/>
            <person name="Chen Y.Y."/>
            <person name="Mitsuda N."/>
            <person name="Ohme-Takagi M."/>
            <person name="Luo Y.B."/>
            <person name="Van de Peer Y."/>
            <person name="Liu Z.J."/>
        </authorList>
    </citation>
    <scope>NUCLEOTIDE SEQUENCE [LARGE SCALE GENOMIC DNA]</scope>
    <source>
        <tissue evidence="1">The whole plant</tissue>
    </source>
</reference>
<sequence>MFPIHLLKEAYKPAEGNPHNDTIVIITLVANCQIGSIWIDTGSSVNIIFKFIFKKMNLLTSQLTSTAGPLYSCLTE</sequence>
<evidence type="ECO:0000313" key="1">
    <source>
        <dbReference type="EMBL" id="PKU68698.1"/>
    </source>
</evidence>
<organism evidence="1 2">
    <name type="scientific">Dendrobium catenatum</name>
    <dbReference type="NCBI Taxonomy" id="906689"/>
    <lineage>
        <taxon>Eukaryota</taxon>
        <taxon>Viridiplantae</taxon>
        <taxon>Streptophyta</taxon>
        <taxon>Embryophyta</taxon>
        <taxon>Tracheophyta</taxon>
        <taxon>Spermatophyta</taxon>
        <taxon>Magnoliopsida</taxon>
        <taxon>Liliopsida</taxon>
        <taxon>Asparagales</taxon>
        <taxon>Orchidaceae</taxon>
        <taxon>Epidendroideae</taxon>
        <taxon>Malaxideae</taxon>
        <taxon>Dendrobiinae</taxon>
        <taxon>Dendrobium</taxon>
    </lineage>
</organism>
<gene>
    <name evidence="1" type="ORF">MA16_Dca009761</name>
</gene>
<accession>A0A2I0VZ62</accession>
<dbReference type="AlphaFoldDB" id="A0A2I0VZ62"/>
<reference evidence="1 2" key="2">
    <citation type="journal article" date="2017" name="Nature">
        <title>The Apostasia genome and the evolution of orchids.</title>
        <authorList>
            <person name="Zhang G.Q."/>
            <person name="Liu K.W."/>
            <person name="Li Z."/>
            <person name="Lohaus R."/>
            <person name="Hsiao Y.Y."/>
            <person name="Niu S.C."/>
            <person name="Wang J.Y."/>
            <person name="Lin Y.C."/>
            <person name="Xu Q."/>
            <person name="Chen L.J."/>
            <person name="Yoshida K."/>
            <person name="Fujiwara S."/>
            <person name="Wang Z.W."/>
            <person name="Zhang Y.Q."/>
            <person name="Mitsuda N."/>
            <person name="Wang M."/>
            <person name="Liu G.H."/>
            <person name="Pecoraro L."/>
            <person name="Huang H.X."/>
            <person name="Xiao X.J."/>
            <person name="Lin M."/>
            <person name="Wu X.Y."/>
            <person name="Wu W.L."/>
            <person name="Chen Y.Y."/>
            <person name="Chang S.B."/>
            <person name="Sakamoto S."/>
            <person name="Ohme-Takagi M."/>
            <person name="Yagi M."/>
            <person name="Zeng S.J."/>
            <person name="Shen C.Y."/>
            <person name="Yeh C.M."/>
            <person name="Luo Y.B."/>
            <person name="Tsai W.C."/>
            <person name="Van de Peer Y."/>
            <person name="Liu Z.J."/>
        </authorList>
    </citation>
    <scope>NUCLEOTIDE SEQUENCE [LARGE SCALE GENOMIC DNA]</scope>
    <source>
        <tissue evidence="1">The whole plant</tissue>
    </source>
</reference>
<proteinExistence type="predicted"/>
<protein>
    <submittedName>
        <fullName evidence="1">Uncharacterized protein</fullName>
    </submittedName>
</protein>
<evidence type="ECO:0000313" key="2">
    <source>
        <dbReference type="Proteomes" id="UP000233837"/>
    </source>
</evidence>
<dbReference type="Proteomes" id="UP000233837">
    <property type="component" value="Unassembled WGS sequence"/>
</dbReference>